<keyword evidence="4" id="KW-1185">Reference proteome</keyword>
<sequence length="293" mass="31602">MSGFSHVIAATDLSAPAHQAVERAALVSRDIAASLELLHVVNPALLARLGHFLSAASAATLPQRVLDEASGRLEALARQLQAHHSAVTPMCRIVEGDLLAELLDATGEREDSLLVCGATGKSSVRHVLLGSTAERLLNRTTCPVLVVKRPAIDAYRRVLVTVDFSIASLQAIHHARAIAPQAGLTLLHVVDVPFEGLLRLTDADDEDIGHYRIIAKREATERLQALSVQAGLAASTRLVVTRGEPIESILKQARECNLVVMGKHGESRFHKWFVGKVTRQVLNASRHDVLVSV</sequence>
<dbReference type="STRING" id="442341.SAMN04487959_111125"/>
<gene>
    <name evidence="3" type="ORF">SAMN04487959_111125</name>
</gene>
<evidence type="ECO:0000313" key="3">
    <source>
        <dbReference type="EMBL" id="SFH87791.1"/>
    </source>
</evidence>
<dbReference type="EMBL" id="FOPY01000011">
    <property type="protein sequence ID" value="SFH87791.1"/>
    <property type="molecule type" value="Genomic_DNA"/>
</dbReference>
<accession>A0A1I3DMS3</accession>
<dbReference type="AlphaFoldDB" id="A0A1I3DMS3"/>
<dbReference type="CDD" id="cd00293">
    <property type="entry name" value="USP-like"/>
    <property type="match status" value="2"/>
</dbReference>
<dbReference type="InterPro" id="IPR006015">
    <property type="entry name" value="Universal_stress_UspA"/>
</dbReference>
<dbReference type="PANTHER" id="PTHR46268">
    <property type="entry name" value="STRESS RESPONSE PROTEIN NHAX"/>
    <property type="match status" value="1"/>
</dbReference>
<evidence type="ECO:0000313" key="4">
    <source>
        <dbReference type="Proteomes" id="UP000199040"/>
    </source>
</evidence>
<dbReference type="PRINTS" id="PR01438">
    <property type="entry name" value="UNVRSLSTRESS"/>
</dbReference>
<evidence type="ECO:0000259" key="2">
    <source>
        <dbReference type="Pfam" id="PF00582"/>
    </source>
</evidence>
<protein>
    <submittedName>
        <fullName evidence="3">Nucleotide-binding universal stress protein, UspA family</fullName>
    </submittedName>
</protein>
<comment type="similarity">
    <text evidence="1">Belongs to the universal stress protein A family.</text>
</comment>
<feature type="domain" description="UspA" evidence="2">
    <location>
        <begin position="155"/>
        <end position="291"/>
    </location>
</feature>
<dbReference type="Pfam" id="PF00582">
    <property type="entry name" value="Usp"/>
    <property type="match status" value="2"/>
</dbReference>
<evidence type="ECO:0000256" key="1">
    <source>
        <dbReference type="ARBA" id="ARBA00008791"/>
    </source>
</evidence>
<dbReference type="Gene3D" id="3.40.50.620">
    <property type="entry name" value="HUPs"/>
    <property type="match status" value="2"/>
</dbReference>
<dbReference type="SUPFAM" id="SSF52402">
    <property type="entry name" value="Adenine nucleotide alpha hydrolases-like"/>
    <property type="match status" value="2"/>
</dbReference>
<dbReference type="Proteomes" id="UP000199040">
    <property type="component" value="Unassembled WGS sequence"/>
</dbReference>
<reference evidence="3 4" key="1">
    <citation type="submission" date="2016-10" db="EMBL/GenBank/DDBJ databases">
        <authorList>
            <person name="de Groot N.N."/>
        </authorList>
    </citation>
    <scope>NUCLEOTIDE SEQUENCE [LARGE SCALE GENOMIC DNA]</scope>
    <source>
        <strain evidence="3 4">CGMCC 1.6848</strain>
    </source>
</reference>
<dbReference type="RefSeq" id="WP_092847887.1">
    <property type="nucleotide sequence ID" value="NZ_FOPY01000011.1"/>
</dbReference>
<name>A0A1I3DMS3_9GAMM</name>
<dbReference type="PANTHER" id="PTHR46268:SF6">
    <property type="entry name" value="UNIVERSAL STRESS PROTEIN UP12"/>
    <property type="match status" value="1"/>
</dbReference>
<organism evidence="3 4">
    <name type="scientific">Modicisalibacter xianhensis</name>
    <dbReference type="NCBI Taxonomy" id="442341"/>
    <lineage>
        <taxon>Bacteria</taxon>
        <taxon>Pseudomonadati</taxon>
        <taxon>Pseudomonadota</taxon>
        <taxon>Gammaproteobacteria</taxon>
        <taxon>Oceanospirillales</taxon>
        <taxon>Halomonadaceae</taxon>
        <taxon>Modicisalibacter</taxon>
    </lineage>
</organism>
<dbReference type="InterPro" id="IPR014729">
    <property type="entry name" value="Rossmann-like_a/b/a_fold"/>
</dbReference>
<proteinExistence type="inferred from homology"/>
<feature type="domain" description="UspA" evidence="2">
    <location>
        <begin position="4"/>
        <end position="148"/>
    </location>
</feature>
<dbReference type="InterPro" id="IPR006016">
    <property type="entry name" value="UspA"/>
</dbReference>